<dbReference type="EnsemblFungi" id="FOXG_04327T0">
    <property type="protein sequence ID" value="FOXG_04327P0"/>
    <property type="gene ID" value="FOXG_04327"/>
</dbReference>
<accession>A0A0D2XK57</accession>
<proteinExistence type="predicted"/>
<protein>
    <submittedName>
        <fullName evidence="1">Uncharacterized protein</fullName>
    </submittedName>
</protein>
<reference evidence="2" key="1">
    <citation type="journal article" date="2012" name="Mol. Plant Microbe Interact.">
        <title>A highly conserved effector in Fusarium oxysporum is required for full virulence on Arabidopsis.</title>
        <authorList>
            <person name="Thatcher L.F."/>
            <person name="Gardiner D.M."/>
            <person name="Kazan K."/>
            <person name="Manners J."/>
        </authorList>
    </citation>
    <scope>NUCLEOTIDE SEQUENCE [LARGE SCALE GENOMIC DNA]</scope>
    <source>
        <strain evidence="2">Fo5176</strain>
    </source>
</reference>
<evidence type="ECO:0000313" key="2">
    <source>
        <dbReference type="Proteomes" id="UP000002489"/>
    </source>
</evidence>
<reference evidence="1" key="2">
    <citation type="submission" date="2025-08" db="UniProtKB">
        <authorList>
            <consortium name="EnsemblFungi"/>
        </authorList>
    </citation>
    <scope>IDENTIFICATION</scope>
    <source>
        <strain evidence="1">4287 / CBS 123668 / FGSC 9935 / NRRL 34936</strain>
    </source>
</reference>
<evidence type="ECO:0000313" key="1">
    <source>
        <dbReference type="EnsemblFungi" id="FOXG_04327P0"/>
    </source>
</evidence>
<organism evidence="1 2">
    <name type="scientific">Fusarium oxysporum (strain Fo5176)</name>
    <name type="common">Fusarium vascular wilt</name>
    <dbReference type="NCBI Taxonomy" id="660025"/>
    <lineage>
        <taxon>Eukaryota</taxon>
        <taxon>Fungi</taxon>
        <taxon>Dikarya</taxon>
        <taxon>Ascomycota</taxon>
        <taxon>Pezizomycotina</taxon>
        <taxon>Sordariomycetes</taxon>
        <taxon>Hypocreomycetidae</taxon>
        <taxon>Hypocreales</taxon>
        <taxon>Nectriaceae</taxon>
        <taxon>Fusarium</taxon>
        <taxon>Fusarium oxysporum species complex</taxon>
    </lineage>
</organism>
<dbReference type="Proteomes" id="UP000002489">
    <property type="component" value="Unassembled WGS sequence"/>
</dbReference>
<sequence>MALLVEFIERRFEIIIKALVYVSSLPDELCDDRIIPLKVLQMSEERCVTKKVPSVDVGSVLHKSLDHFDCWVCHLLFGAFYEVEWSFPKGIRTIRINPLHE</sequence>
<name>A0A0D2XK57_FUSOF</name>
<dbReference type="AlphaFoldDB" id="A0A0D2XK57"/>